<proteinExistence type="inferred from homology"/>
<dbReference type="FunFam" id="3.40.50.720:FF:000084">
    <property type="entry name" value="Short-chain dehydrogenase reductase"/>
    <property type="match status" value="1"/>
</dbReference>
<keyword evidence="4" id="KW-0560">Oxidoreductase</keyword>
<reference evidence="4" key="1">
    <citation type="submission" date="2020-02" db="EMBL/GenBank/DDBJ databases">
        <authorList>
            <person name="Meier V. D."/>
        </authorList>
    </citation>
    <scope>NUCLEOTIDE SEQUENCE</scope>
    <source>
        <strain evidence="4">AVDCRST_MAG88</strain>
    </source>
</reference>
<dbReference type="GO" id="GO:0030497">
    <property type="term" value="P:fatty acid elongation"/>
    <property type="evidence" value="ECO:0007669"/>
    <property type="project" value="TreeGrafter"/>
</dbReference>
<dbReference type="AlphaFoldDB" id="A0A6J4V9N1"/>
<organism evidence="4">
    <name type="scientific">uncultured Thermomicrobiales bacterium</name>
    <dbReference type="NCBI Taxonomy" id="1645740"/>
    <lineage>
        <taxon>Bacteria</taxon>
        <taxon>Pseudomonadati</taxon>
        <taxon>Thermomicrobiota</taxon>
        <taxon>Thermomicrobia</taxon>
        <taxon>Thermomicrobiales</taxon>
        <taxon>environmental samples</taxon>
    </lineage>
</organism>
<dbReference type="PANTHER" id="PTHR42760:SF40">
    <property type="entry name" value="3-OXOACYL-[ACYL-CARRIER-PROTEIN] REDUCTASE, CHLOROPLASTIC"/>
    <property type="match status" value="1"/>
</dbReference>
<dbReference type="EC" id="1.1.1.100" evidence="4"/>
<name>A0A6J4V9N1_9BACT</name>
<dbReference type="GO" id="GO:0004316">
    <property type="term" value="F:3-oxoacyl-[acyl-carrier-protein] reductase (NADPH) activity"/>
    <property type="evidence" value="ECO:0007669"/>
    <property type="project" value="UniProtKB-EC"/>
</dbReference>
<dbReference type="PANTHER" id="PTHR42760">
    <property type="entry name" value="SHORT-CHAIN DEHYDROGENASES/REDUCTASES FAMILY MEMBER"/>
    <property type="match status" value="1"/>
</dbReference>
<dbReference type="Gene3D" id="3.40.50.720">
    <property type="entry name" value="NAD(P)-binding Rossmann-like Domain"/>
    <property type="match status" value="1"/>
</dbReference>
<evidence type="ECO:0000313" key="4">
    <source>
        <dbReference type="EMBL" id="CAA9572717.1"/>
    </source>
</evidence>
<dbReference type="Pfam" id="PF00106">
    <property type="entry name" value="adh_short"/>
    <property type="match status" value="1"/>
</dbReference>
<dbReference type="InterPro" id="IPR036291">
    <property type="entry name" value="NAD(P)-bd_dom_sf"/>
</dbReference>
<dbReference type="PRINTS" id="PR00081">
    <property type="entry name" value="GDHRDH"/>
</dbReference>
<feature type="domain" description="Ketoreductase" evidence="3">
    <location>
        <begin position="9"/>
        <end position="182"/>
    </location>
</feature>
<dbReference type="EMBL" id="CADCWM010000623">
    <property type="protein sequence ID" value="CAA9572717.1"/>
    <property type="molecule type" value="Genomic_DNA"/>
</dbReference>
<dbReference type="CDD" id="cd05233">
    <property type="entry name" value="SDR_c"/>
    <property type="match status" value="1"/>
</dbReference>
<evidence type="ECO:0000256" key="1">
    <source>
        <dbReference type="ARBA" id="ARBA00006484"/>
    </source>
</evidence>
<evidence type="ECO:0000256" key="2">
    <source>
        <dbReference type="RuleBase" id="RU000363"/>
    </source>
</evidence>
<dbReference type="SMART" id="SM00822">
    <property type="entry name" value="PKS_KR"/>
    <property type="match status" value="1"/>
</dbReference>
<sequence>MAEGKLAGKVAIVTGASSGIGRATVAALAAEGARVAVVARTAEVVEGIAGEIGAGGGAALALPADIAAPAAVRGVVERVIDEWGRIDLLVANAGVNTKQRNLHDMSEEQWGYVVGVNLSGVFHCAKAVLPQMRSQREGTIITVASMAGRHPGVMSGIAYGASKAGAVSVSHSINAEERVNGIRATTILPGEVATAILEQRPNPPGQAERAAMLQPEDVAAAVVFVASQPHRVTIDELWITPTIQRNRAADEAPPVAGEQTAAR</sequence>
<gene>
    <name evidence="4" type="ORF">AVDCRST_MAG88-2503</name>
</gene>
<comment type="similarity">
    <text evidence="1 2">Belongs to the short-chain dehydrogenases/reductases (SDR) family.</text>
</comment>
<dbReference type="InterPro" id="IPR057326">
    <property type="entry name" value="KR_dom"/>
</dbReference>
<evidence type="ECO:0000259" key="3">
    <source>
        <dbReference type="SMART" id="SM00822"/>
    </source>
</evidence>
<dbReference type="PRINTS" id="PR00080">
    <property type="entry name" value="SDRFAMILY"/>
</dbReference>
<dbReference type="SUPFAM" id="SSF51735">
    <property type="entry name" value="NAD(P)-binding Rossmann-fold domains"/>
    <property type="match status" value="1"/>
</dbReference>
<dbReference type="InterPro" id="IPR002347">
    <property type="entry name" value="SDR_fam"/>
</dbReference>
<protein>
    <submittedName>
        <fullName evidence="4">3-oxoacyl-[acyl-carrier protein] reductase</fullName>
        <ecNumber evidence="4">1.1.1.100</ecNumber>
    </submittedName>
</protein>
<accession>A0A6J4V9N1</accession>